<dbReference type="Proteomes" id="UP000789739">
    <property type="component" value="Unassembled WGS sequence"/>
</dbReference>
<name>A0A9N9A5I2_9GLOM</name>
<reference evidence="2" key="1">
    <citation type="submission" date="2021-06" db="EMBL/GenBank/DDBJ databases">
        <authorList>
            <person name="Kallberg Y."/>
            <person name="Tangrot J."/>
            <person name="Rosling A."/>
        </authorList>
    </citation>
    <scope>NUCLEOTIDE SEQUENCE</scope>
    <source>
        <strain evidence="2">BR232B</strain>
    </source>
</reference>
<proteinExistence type="predicted"/>
<feature type="transmembrane region" description="Helical" evidence="1">
    <location>
        <begin position="99"/>
        <end position="116"/>
    </location>
</feature>
<dbReference type="EMBL" id="CAJVPI010000316">
    <property type="protein sequence ID" value="CAG8518303.1"/>
    <property type="molecule type" value="Genomic_DNA"/>
</dbReference>
<keyword evidence="3" id="KW-1185">Reference proteome</keyword>
<evidence type="ECO:0000256" key="1">
    <source>
        <dbReference type="SAM" id="Phobius"/>
    </source>
</evidence>
<dbReference type="AlphaFoldDB" id="A0A9N9A5I2"/>
<comment type="caution">
    <text evidence="2">The sequence shown here is derived from an EMBL/GenBank/DDBJ whole genome shotgun (WGS) entry which is preliminary data.</text>
</comment>
<keyword evidence="1" id="KW-1133">Transmembrane helix</keyword>
<feature type="transmembrane region" description="Helical" evidence="1">
    <location>
        <begin position="66"/>
        <end position="87"/>
    </location>
</feature>
<sequence length="229" mass="25411">MKLIIIPLVEQNVSGCDCFEPAHKFDAKWCLDLHGYLNREEFAARLREVNNFIKAFPLLSKRSKRYLTYGIGGVIVLILFAVLAIAFSGSAGKNPGSTYAITVVIEALLSLALPIGRKIVDNMAKNRAEIFTQNLEPVLEQFNRKENPTANWKLVWIEVLTHYNINMNSDGKGTATPKYAEHAELVIEINDALSDLTAQTVRVNLAPTTSPVMYTNNTGVYAPQMVNVA</sequence>
<keyword evidence="1" id="KW-0812">Transmembrane</keyword>
<evidence type="ECO:0000313" key="3">
    <source>
        <dbReference type="Proteomes" id="UP000789739"/>
    </source>
</evidence>
<evidence type="ECO:0000313" key="2">
    <source>
        <dbReference type="EMBL" id="CAG8518303.1"/>
    </source>
</evidence>
<accession>A0A9N9A5I2</accession>
<keyword evidence="1" id="KW-0472">Membrane</keyword>
<dbReference type="OrthoDB" id="2364454at2759"/>
<protein>
    <submittedName>
        <fullName evidence="2">1505_t:CDS:1</fullName>
    </submittedName>
</protein>
<gene>
    <name evidence="2" type="ORF">PBRASI_LOCUS3483</name>
</gene>
<organism evidence="2 3">
    <name type="scientific">Paraglomus brasilianum</name>
    <dbReference type="NCBI Taxonomy" id="144538"/>
    <lineage>
        <taxon>Eukaryota</taxon>
        <taxon>Fungi</taxon>
        <taxon>Fungi incertae sedis</taxon>
        <taxon>Mucoromycota</taxon>
        <taxon>Glomeromycotina</taxon>
        <taxon>Glomeromycetes</taxon>
        <taxon>Paraglomerales</taxon>
        <taxon>Paraglomeraceae</taxon>
        <taxon>Paraglomus</taxon>
    </lineage>
</organism>